<dbReference type="Pfam" id="PF00270">
    <property type="entry name" value="DEAD"/>
    <property type="match status" value="1"/>
</dbReference>
<feature type="region of interest" description="Disordered" evidence="10">
    <location>
        <begin position="942"/>
        <end position="961"/>
    </location>
</feature>
<feature type="compositionally biased region" description="Acidic residues" evidence="10">
    <location>
        <begin position="452"/>
        <end position="461"/>
    </location>
</feature>
<evidence type="ECO:0000256" key="5">
    <source>
        <dbReference type="ARBA" id="ARBA00023235"/>
    </source>
</evidence>
<comment type="catalytic activity">
    <reaction evidence="7">
        <text>Couples ATP hydrolysis with the unwinding of duplex DNA by translocating in the 3'-5' direction.</text>
        <dbReference type="EC" id="5.6.2.4"/>
    </reaction>
</comment>
<dbReference type="PROSITE" id="PS51192">
    <property type="entry name" value="HELICASE_ATP_BIND_1"/>
    <property type="match status" value="1"/>
</dbReference>
<dbReference type="EC" id="5.6.2.4" evidence="8"/>
<evidence type="ECO:0000256" key="6">
    <source>
        <dbReference type="ARBA" id="ARBA00023242"/>
    </source>
</evidence>
<dbReference type="PROSITE" id="PS50158">
    <property type="entry name" value="ZF_CCHC"/>
    <property type="match status" value="1"/>
</dbReference>
<reference evidence="14" key="1">
    <citation type="submission" date="2025-05" db="UniProtKB">
        <authorList>
            <consortium name="RefSeq"/>
        </authorList>
    </citation>
    <scope>NUCLEOTIDE SEQUENCE [LARGE SCALE GENOMIC DNA]</scope>
</reference>
<keyword evidence="9" id="KW-0862">Zinc</keyword>
<comment type="subcellular location">
    <subcellularLocation>
        <location evidence="1">Nucleus</location>
    </subcellularLocation>
</comment>
<dbReference type="SUPFAM" id="SSF52540">
    <property type="entry name" value="P-loop containing nucleoside triphosphate hydrolases"/>
    <property type="match status" value="1"/>
</dbReference>
<dbReference type="GO" id="GO:0004386">
    <property type="term" value="F:helicase activity"/>
    <property type="evidence" value="ECO:0007669"/>
    <property type="project" value="UniProtKB-KW"/>
</dbReference>
<evidence type="ECO:0000259" key="11">
    <source>
        <dbReference type="PROSITE" id="PS50158"/>
    </source>
</evidence>
<dbReference type="GeneID" id="106486533"/>
<accession>A0ABM4E0B5</accession>
<feature type="region of interest" description="Disordered" evidence="10">
    <location>
        <begin position="130"/>
        <end position="181"/>
    </location>
</feature>
<dbReference type="InterPro" id="IPR014001">
    <property type="entry name" value="Helicase_ATP-bd"/>
</dbReference>
<dbReference type="SMART" id="SM00490">
    <property type="entry name" value="HELICc"/>
    <property type="match status" value="1"/>
</dbReference>
<evidence type="ECO:0000259" key="12">
    <source>
        <dbReference type="PROSITE" id="PS51192"/>
    </source>
</evidence>
<feature type="compositionally biased region" description="Basic and acidic residues" evidence="10">
    <location>
        <begin position="305"/>
        <end position="314"/>
    </location>
</feature>
<dbReference type="SMART" id="SM00487">
    <property type="entry name" value="DEXDc"/>
    <property type="match status" value="1"/>
</dbReference>
<protein>
    <recommendedName>
        <fullName evidence="8">DNA 3'-5' helicase</fullName>
        <ecNumber evidence="8">5.6.2.4</ecNumber>
    </recommendedName>
</protein>
<feature type="domain" description="CCHC-type" evidence="11">
    <location>
        <begin position="559"/>
        <end position="572"/>
    </location>
</feature>
<evidence type="ECO:0000256" key="4">
    <source>
        <dbReference type="ARBA" id="ARBA00022840"/>
    </source>
</evidence>
<dbReference type="InterPro" id="IPR021110">
    <property type="entry name" value="DNA_rep_checkpnt_protein"/>
</dbReference>
<feature type="region of interest" description="Disordered" evidence="10">
    <location>
        <begin position="570"/>
        <end position="600"/>
    </location>
</feature>
<keyword evidence="4" id="KW-0067">ATP-binding</keyword>
<feature type="region of interest" description="Disordered" evidence="10">
    <location>
        <begin position="222"/>
        <end position="499"/>
    </location>
</feature>
<feature type="compositionally biased region" description="Low complexity" evidence="10">
    <location>
        <begin position="586"/>
        <end position="600"/>
    </location>
</feature>
<evidence type="ECO:0000259" key="13">
    <source>
        <dbReference type="PROSITE" id="PS51194"/>
    </source>
</evidence>
<proteinExistence type="inferred from homology"/>
<reference evidence="15" key="2">
    <citation type="submission" date="2025-08" db="UniProtKB">
        <authorList>
            <consortium name="RefSeq"/>
        </authorList>
    </citation>
    <scope>IDENTIFICATION</scope>
    <source>
        <tissue evidence="15">Blood</tissue>
    </source>
</reference>
<feature type="region of interest" description="Disordered" evidence="10">
    <location>
        <begin position="613"/>
        <end position="650"/>
    </location>
</feature>
<evidence type="ECO:0000256" key="3">
    <source>
        <dbReference type="ARBA" id="ARBA00022741"/>
    </source>
</evidence>
<evidence type="ECO:0000256" key="2">
    <source>
        <dbReference type="ARBA" id="ARBA00005446"/>
    </source>
</evidence>
<evidence type="ECO:0000256" key="10">
    <source>
        <dbReference type="SAM" id="MobiDB-lite"/>
    </source>
</evidence>
<evidence type="ECO:0000313" key="15">
    <source>
        <dbReference type="RefSeq" id="XP_067146188.1"/>
    </source>
</evidence>
<evidence type="ECO:0000256" key="9">
    <source>
        <dbReference type="PROSITE-ProRule" id="PRU00047"/>
    </source>
</evidence>
<sequence>MDRCQEVKVLLKQWEAAFLQEHRRKPTKTDVEEAPEDTRRLYKEYKVLKQHRERSDLPPSILLCQPPAKEAPAVEQVPDSGCWGAHLNRQPKALKLSPRDQDTLKASAQYFGMKLKSNLGAAIKERPLALRRTLTPRRKPAVPKLEKSLESSDKGPSPTLAPGEALMSNAGRDEPEDLLFPPSLSGLAPIVLSAGAKPSPQVNKFQQLKQTVARRLGSLDPGWLQRCQGVPGHEEAMPGEESSSTANGKDREQSKPGPASQRDSHIPSLDPDSGTEAQCLEGDNIPPVENCLPESWKRQKRREPSRRENHHGAELEGGETTDPGGEEHWAGGDGKQAGKGKTDGLNLALEGGLGSAINGCAGKSESISEALAQEGEREEAVGETEDGPARSKKVRASRKKRQRDAGEDSGAAGLGDGAAPAKLQRPAGLAPGCRGLARRASGAVGRPKQSEYDWEEEDEEPVAAHEEKGKEVSAPSENILGEVEEEGKPRSTSRAVAARAPLRKEGNFVRLNLKKKSHVRGYVSKGNRLRKQVWKQKWQKKGEQFGGGGGSLDRSSDVCFRCGRTGHWASTCGGRGPAAANPPPEETSLAAEEEAPLPTLEEVARMTNTAYRELSAESRSSGQEGHEEVSEEAPYLDVQRPAYEPPAPPAPMEPLYGLGPDGKVRETPEEVFQALSELGYSSFRPGQEVAVMRILSGLSTLVVLSTGMGKSLCYQLPAYLYHKRSKCITLVVSPLVSLMDDQVSGLPPRLKAVCIHSNMSKAQREAAVEKVRKGEVHVLLLSPEALVGGGGSGSSCLPSADQLPAVAFACIDEAHCVSEWSHNFRPCYLRLCKVLRDRLGVRCLLGLTATATLATARDVAQHLGIQEGEGIAVRSAAVPPNLRLSVSMDRDRDQALISLLRGERFGCLDSIIVYCTRREETARIAALIRTCLQGVVLREPAAAGEPGQDSSAGERKKAKAKKSVRRPLKWVADAYHAGLSAAERRRVQNNFMCGQLRVVVATVAFGMGLDKSDVRGIVHYNMPKNFESYVQEIGRAGRDGEPAHCHLFLDPEGGDLHELRRHIYGDTVDFFTVKKLVQKVFSRCKCLELHRKQQDIARGGEVEDAEMAELLEEPEDGAAPQSARQQRVCYKHERAIPIQQTVESLDVREEGIETLLCYLELHPQRWLELLPPTSSSCRVLCYGGPKQLRTAARSSPPIAVFLARERLAGRDHSRASAVEFDVVSLSDSMGWEVALVKRALRQLQWDPRLQQGTGCCAGDGWHRRGCASLLRLRRGRRMLPRRLSTAFGRSGGHGTGKSGVLVEFGDPSFHLRAYGDLTDRELDSVCDFLHQRVVAREKMALGQLRACFQAFQSVAFRTCAPHPEHAEEERSSRLKALLRDYFEQKPGGEQAEPERESDAEEEALSDAKLRDWESQIRSDVRHFLSIRQDEKFSGRAIARIFHGIGSPCYPAQVYGRDRRFWRKYLHFDFNKIMRLAAEEILGSR</sequence>
<keyword evidence="9" id="KW-0863">Zinc-finger</keyword>
<dbReference type="InterPro" id="IPR036875">
    <property type="entry name" value="Znf_CCHC_sf"/>
</dbReference>
<comment type="similarity">
    <text evidence="2">Belongs to the helicase family. RecQ subfamily.</text>
</comment>
<keyword evidence="9" id="KW-0479">Metal-binding</keyword>
<keyword evidence="5" id="KW-0413">Isomerase</keyword>
<dbReference type="PANTHER" id="PTHR13710">
    <property type="entry name" value="DNA HELICASE RECQ FAMILY MEMBER"/>
    <property type="match status" value="1"/>
</dbReference>
<dbReference type="Pfam" id="PF00271">
    <property type="entry name" value="Helicase_C"/>
    <property type="match status" value="1"/>
</dbReference>
<feature type="domain" description="Helicase ATP-binding" evidence="12">
    <location>
        <begin position="691"/>
        <end position="869"/>
    </location>
</feature>
<organism evidence="14 15">
    <name type="scientific">Apteryx mantelli</name>
    <name type="common">North Island brown kiwi</name>
    <dbReference type="NCBI Taxonomy" id="2696672"/>
    <lineage>
        <taxon>Eukaryota</taxon>
        <taxon>Metazoa</taxon>
        <taxon>Chordata</taxon>
        <taxon>Craniata</taxon>
        <taxon>Vertebrata</taxon>
        <taxon>Euteleostomi</taxon>
        <taxon>Archelosauria</taxon>
        <taxon>Archosauria</taxon>
        <taxon>Dinosauria</taxon>
        <taxon>Saurischia</taxon>
        <taxon>Theropoda</taxon>
        <taxon>Coelurosauria</taxon>
        <taxon>Aves</taxon>
        <taxon>Palaeognathae</taxon>
        <taxon>Apterygiformes</taxon>
        <taxon>Apterygidae</taxon>
        <taxon>Apteryx</taxon>
    </lineage>
</organism>
<feature type="compositionally biased region" description="Basic and acidic residues" evidence="10">
    <location>
        <begin position="462"/>
        <end position="471"/>
    </location>
</feature>
<evidence type="ECO:0000256" key="1">
    <source>
        <dbReference type="ARBA" id="ARBA00004123"/>
    </source>
</evidence>
<feature type="compositionally biased region" description="Basic residues" evidence="10">
    <location>
        <begin position="390"/>
        <end position="402"/>
    </location>
</feature>
<dbReference type="CDD" id="cd18018">
    <property type="entry name" value="DEXHc_RecQ4-like"/>
    <property type="match status" value="1"/>
</dbReference>
<dbReference type="Pfam" id="PF11719">
    <property type="entry name" value="Drc1-Sld2"/>
    <property type="match status" value="1"/>
</dbReference>
<dbReference type="Proteomes" id="UP001652627">
    <property type="component" value="Chromosome 2"/>
</dbReference>
<dbReference type="Gene3D" id="1.10.10.1460">
    <property type="match status" value="1"/>
</dbReference>
<dbReference type="InterPro" id="IPR001878">
    <property type="entry name" value="Znf_CCHC"/>
</dbReference>
<dbReference type="SUPFAM" id="SSF57756">
    <property type="entry name" value="Retrovirus zinc finger-like domains"/>
    <property type="match status" value="1"/>
</dbReference>
<feature type="compositionally biased region" description="Basic and acidic residues" evidence="10">
    <location>
        <begin position="144"/>
        <end position="153"/>
    </location>
</feature>
<keyword evidence="15" id="KW-0347">Helicase</keyword>
<keyword evidence="6" id="KW-0539">Nucleus</keyword>
<evidence type="ECO:0000256" key="7">
    <source>
        <dbReference type="ARBA" id="ARBA00034617"/>
    </source>
</evidence>
<gene>
    <name evidence="15" type="primary">RECQL4</name>
</gene>
<evidence type="ECO:0000313" key="14">
    <source>
        <dbReference type="Proteomes" id="UP001652627"/>
    </source>
</evidence>
<keyword evidence="3" id="KW-0547">Nucleotide-binding</keyword>
<dbReference type="InterPro" id="IPR011545">
    <property type="entry name" value="DEAD/DEAH_box_helicase_dom"/>
</dbReference>
<dbReference type="PANTHER" id="PTHR13710:SF108">
    <property type="entry name" value="ATP-DEPENDENT DNA HELICASE Q4"/>
    <property type="match status" value="1"/>
</dbReference>
<dbReference type="RefSeq" id="XP_067146188.1">
    <property type="nucleotide sequence ID" value="XM_067290087.1"/>
</dbReference>
<keyword evidence="14" id="KW-1185">Reference proteome</keyword>
<feature type="domain" description="Helicase C-terminal" evidence="13">
    <location>
        <begin position="892"/>
        <end position="1088"/>
    </location>
</feature>
<dbReference type="CDD" id="cd22289">
    <property type="entry name" value="RecQL4_SLD2_NTD"/>
    <property type="match status" value="1"/>
</dbReference>
<dbReference type="Gene3D" id="4.10.60.10">
    <property type="entry name" value="Zinc finger, CCHC-type"/>
    <property type="match status" value="1"/>
</dbReference>
<keyword evidence="15" id="KW-0378">Hydrolase</keyword>
<dbReference type="Gene3D" id="3.40.50.300">
    <property type="entry name" value="P-loop containing nucleotide triphosphate hydrolases"/>
    <property type="match status" value="2"/>
</dbReference>
<evidence type="ECO:0000256" key="8">
    <source>
        <dbReference type="ARBA" id="ARBA00034808"/>
    </source>
</evidence>
<dbReference type="PROSITE" id="PS51194">
    <property type="entry name" value="HELICASE_CTER"/>
    <property type="match status" value="1"/>
</dbReference>
<dbReference type="InterPro" id="IPR027417">
    <property type="entry name" value="P-loop_NTPase"/>
</dbReference>
<name>A0ABM4E0B5_9AVES</name>
<dbReference type="InterPro" id="IPR001650">
    <property type="entry name" value="Helicase_C-like"/>
</dbReference>